<comment type="caution">
    <text evidence="2">The sequence shown here is derived from an EMBL/GenBank/DDBJ whole genome shotgun (WGS) entry which is preliminary data.</text>
</comment>
<dbReference type="RefSeq" id="WP_277578958.1">
    <property type="nucleotide sequence ID" value="NZ_JANRMI010000004.1"/>
</dbReference>
<name>A0ABT6DKV4_9BACT</name>
<evidence type="ECO:0000313" key="3">
    <source>
        <dbReference type="Proteomes" id="UP001152321"/>
    </source>
</evidence>
<dbReference type="Proteomes" id="UP001152321">
    <property type="component" value="Unassembled WGS sequence"/>
</dbReference>
<keyword evidence="3" id="KW-1185">Reference proteome</keyword>
<dbReference type="EMBL" id="JANRMI010000004">
    <property type="protein sequence ID" value="MDG0817485.1"/>
    <property type="molecule type" value="Genomic_DNA"/>
</dbReference>
<organism evidence="2 3">
    <name type="scientific">Bdellovibrio svalbardensis</name>
    <dbReference type="NCBI Taxonomy" id="2972972"/>
    <lineage>
        <taxon>Bacteria</taxon>
        <taxon>Pseudomonadati</taxon>
        <taxon>Bdellovibrionota</taxon>
        <taxon>Bdellovibrionia</taxon>
        <taxon>Bdellovibrionales</taxon>
        <taxon>Pseudobdellovibrionaceae</taxon>
        <taxon>Bdellovibrio</taxon>
    </lineage>
</organism>
<evidence type="ECO:0008006" key="4">
    <source>
        <dbReference type="Google" id="ProtNLM"/>
    </source>
</evidence>
<feature type="signal peptide" evidence="1">
    <location>
        <begin position="1"/>
        <end position="24"/>
    </location>
</feature>
<proteinExistence type="predicted"/>
<feature type="chain" id="PRO_5046430149" description="Cell wall surface anchor family protein" evidence="1">
    <location>
        <begin position="25"/>
        <end position="516"/>
    </location>
</feature>
<accession>A0ABT6DKV4</accession>
<keyword evidence="1" id="KW-0732">Signal</keyword>
<sequence>MNNIKTLNYIFSLMLVLCSGVASAGPTMNTIYVQGYLRKATGSAVSDGNYSMTFAIRSGATYFWTKTVSVAVSGGFFSQGLSGASSAPYGGNIDSASLAAAAAGSLAVNVQTTVDGNAVSFDVQASPVPLALLADKANTVVAGGVDTAAIASSAVTAAKMAASDTMPAWDGSALTNITASNISGTIPSGSFPATLPASSGANLTSLNASALTSGTVPDARFPATMPAASGANLTSLNATQLTSGTIPDARFPATLPVASGANLTSLNAANISGTLPALDGSSLTNLNASNLASGTVPVARIPTTLSNATTFSAAGTALAVTNNATVGGTLGVTGNTTLGGTLTLPNAGTITSAGTTATAVNITATGAGGGITIAPVAAGTGAIQIGSTSSGNVTLGNTGGASTTTITSGTGGVTIGSGGKAITTGIVTCSVAATATATQTVTGCTGIAAGGAGWGCNCNINTVHATLGPAPTTNAVNAIKPGFSALATTAASNIFVQLTAAITTANSATINCMCFK</sequence>
<evidence type="ECO:0000256" key="1">
    <source>
        <dbReference type="SAM" id="SignalP"/>
    </source>
</evidence>
<reference evidence="2" key="1">
    <citation type="submission" date="2022-08" db="EMBL/GenBank/DDBJ databases">
        <title>Novel Bdellovibrio Species Isolated from Svalbard: Designation Bdellovibrio svalbardensis.</title>
        <authorList>
            <person name="Mitchell R.J."/>
            <person name="Choi S.Y."/>
        </authorList>
    </citation>
    <scope>NUCLEOTIDE SEQUENCE</scope>
    <source>
        <strain evidence="2">PAP01</strain>
    </source>
</reference>
<evidence type="ECO:0000313" key="2">
    <source>
        <dbReference type="EMBL" id="MDG0817485.1"/>
    </source>
</evidence>
<gene>
    <name evidence="2" type="ORF">NWE73_13975</name>
</gene>
<protein>
    <recommendedName>
        <fullName evidence="4">Cell wall surface anchor family protein</fullName>
    </recommendedName>
</protein>